<sequence>MVNMLLAVLPTIVIITYILWFDRYNKEPRLLLVKLFFCGCLTVIPAAFLEGLTEQKAFYSYFDVFTYALFGIALIEEGFKFIATKIVAYKARAFDEIYDGIIYCVMVSLGFATVENIMYVNAYGTGTALLRAVTAVPAHTIFAVTMGYYLGLSKAMPQKRLGYQILALAVPILLHGIYDFILFLSFDWIMIVFGIYAFYLYKKAFRLINETYQIPPFR</sequence>
<dbReference type="PIRSF" id="PIRSF016933">
    <property type="entry name" value="PrsW"/>
    <property type="match status" value="1"/>
</dbReference>
<dbReference type="EMBL" id="VSSQ01040569">
    <property type="protein sequence ID" value="MPM93851.1"/>
    <property type="molecule type" value="Genomic_DNA"/>
</dbReference>
<reference evidence="11" key="1">
    <citation type="submission" date="2019-08" db="EMBL/GenBank/DDBJ databases">
        <authorList>
            <person name="Kucharzyk K."/>
            <person name="Murdoch R.W."/>
            <person name="Higgins S."/>
            <person name="Loffler F."/>
        </authorList>
    </citation>
    <scope>NUCLEOTIDE SEQUENCE</scope>
</reference>
<dbReference type="Pfam" id="PF13367">
    <property type="entry name" value="PrsW-protease"/>
    <property type="match status" value="1"/>
</dbReference>
<evidence type="ECO:0000256" key="7">
    <source>
        <dbReference type="ARBA" id="ARBA00022801"/>
    </source>
</evidence>
<evidence type="ECO:0000256" key="8">
    <source>
        <dbReference type="ARBA" id="ARBA00022989"/>
    </source>
</evidence>
<evidence type="ECO:0000256" key="5">
    <source>
        <dbReference type="ARBA" id="ARBA00022670"/>
    </source>
</evidence>
<evidence type="ECO:0000256" key="9">
    <source>
        <dbReference type="ARBA" id="ARBA00023136"/>
    </source>
</evidence>
<organism evidence="11">
    <name type="scientific">bioreactor metagenome</name>
    <dbReference type="NCBI Taxonomy" id="1076179"/>
    <lineage>
        <taxon>unclassified sequences</taxon>
        <taxon>metagenomes</taxon>
        <taxon>ecological metagenomes</taxon>
    </lineage>
</organism>
<evidence type="ECO:0000256" key="1">
    <source>
        <dbReference type="ARBA" id="ARBA00004651"/>
    </source>
</evidence>
<keyword evidence="7 11" id="KW-0378">Hydrolase</keyword>
<evidence type="ECO:0000256" key="3">
    <source>
        <dbReference type="ARBA" id="ARBA00018997"/>
    </source>
</evidence>
<feature type="transmembrane region" description="Helical" evidence="10">
    <location>
        <begin position="58"/>
        <end position="79"/>
    </location>
</feature>
<feature type="transmembrane region" description="Helical" evidence="10">
    <location>
        <begin position="31"/>
        <end position="52"/>
    </location>
</feature>
<evidence type="ECO:0000256" key="2">
    <source>
        <dbReference type="ARBA" id="ARBA00009165"/>
    </source>
</evidence>
<evidence type="ECO:0000313" key="11">
    <source>
        <dbReference type="EMBL" id="MPM93851.1"/>
    </source>
</evidence>
<gene>
    <name evidence="11" type="primary">prsW_7</name>
    <name evidence="11" type="ORF">SDC9_140993</name>
</gene>
<keyword evidence="5 11" id="KW-0645">Protease</keyword>
<feature type="transmembrane region" description="Helical" evidence="10">
    <location>
        <begin position="128"/>
        <end position="149"/>
    </location>
</feature>
<comment type="caution">
    <text evidence="11">The sequence shown here is derived from an EMBL/GenBank/DDBJ whole genome shotgun (WGS) entry which is preliminary data.</text>
</comment>
<keyword evidence="8 10" id="KW-1133">Transmembrane helix</keyword>
<feature type="transmembrane region" description="Helical" evidence="10">
    <location>
        <begin position="100"/>
        <end position="122"/>
    </location>
</feature>
<evidence type="ECO:0000256" key="4">
    <source>
        <dbReference type="ARBA" id="ARBA00022475"/>
    </source>
</evidence>
<dbReference type="InterPro" id="IPR023596">
    <property type="entry name" value="Peptidase_PrsW_arch/bac"/>
</dbReference>
<feature type="transmembrane region" description="Helical" evidence="10">
    <location>
        <begin position="184"/>
        <end position="201"/>
    </location>
</feature>
<feature type="transmembrane region" description="Helical" evidence="10">
    <location>
        <begin position="161"/>
        <end position="178"/>
    </location>
</feature>
<dbReference type="GO" id="GO:0008233">
    <property type="term" value="F:peptidase activity"/>
    <property type="evidence" value="ECO:0007669"/>
    <property type="project" value="UniProtKB-KW"/>
</dbReference>
<dbReference type="GO" id="GO:0005886">
    <property type="term" value="C:plasma membrane"/>
    <property type="evidence" value="ECO:0007669"/>
    <property type="project" value="UniProtKB-SubCell"/>
</dbReference>
<protein>
    <recommendedName>
        <fullName evidence="3">Protease PrsW</fullName>
    </recommendedName>
</protein>
<name>A0A645DX07_9ZZZZ</name>
<accession>A0A645DX07</accession>
<proteinExistence type="inferred from homology"/>
<dbReference type="AlphaFoldDB" id="A0A645DX07"/>
<keyword evidence="4" id="KW-1003">Cell membrane</keyword>
<comment type="subcellular location">
    <subcellularLocation>
        <location evidence="1">Cell membrane</location>
        <topology evidence="1">Multi-pass membrane protein</topology>
    </subcellularLocation>
</comment>
<evidence type="ECO:0000256" key="10">
    <source>
        <dbReference type="SAM" id="Phobius"/>
    </source>
</evidence>
<dbReference type="PANTHER" id="PTHR36844:SF1">
    <property type="entry name" value="PROTEASE PRSW"/>
    <property type="match status" value="1"/>
</dbReference>
<evidence type="ECO:0000256" key="6">
    <source>
        <dbReference type="ARBA" id="ARBA00022692"/>
    </source>
</evidence>
<feature type="transmembrane region" description="Helical" evidence="10">
    <location>
        <begin position="6"/>
        <end position="24"/>
    </location>
</feature>
<keyword evidence="6 10" id="KW-0812">Transmembrane</keyword>
<keyword evidence="9 10" id="KW-0472">Membrane</keyword>
<dbReference type="PANTHER" id="PTHR36844">
    <property type="entry name" value="PROTEASE PRSW"/>
    <property type="match status" value="1"/>
</dbReference>
<dbReference type="GO" id="GO:0006508">
    <property type="term" value="P:proteolysis"/>
    <property type="evidence" value="ECO:0007669"/>
    <property type="project" value="UniProtKB-KW"/>
</dbReference>
<comment type="similarity">
    <text evidence="2">Belongs to the protease PrsW family.</text>
</comment>
<dbReference type="InterPro" id="IPR026898">
    <property type="entry name" value="PrsW"/>
</dbReference>